<dbReference type="AlphaFoldDB" id="A0A6P6TJA1"/>
<accession>A0A6P6TJA1</accession>
<proteinExistence type="inferred from homology"/>
<evidence type="ECO:0000256" key="3">
    <source>
        <dbReference type="ARBA" id="ARBA00022679"/>
    </source>
</evidence>
<dbReference type="PANTHER" id="PTHR48049">
    <property type="entry name" value="GLYCOSYLTRANSFERASE"/>
    <property type="match status" value="1"/>
</dbReference>
<dbReference type="InterPro" id="IPR035595">
    <property type="entry name" value="UDP_glycos_trans_CS"/>
</dbReference>
<dbReference type="Gene3D" id="3.40.50.2000">
    <property type="entry name" value="Glycogen Phosphorylase B"/>
    <property type="match status" value="2"/>
</dbReference>
<reference evidence="7" key="2">
    <citation type="submission" date="2025-08" db="UniProtKB">
        <authorList>
            <consortium name="RefSeq"/>
        </authorList>
    </citation>
    <scope>IDENTIFICATION</scope>
    <source>
        <tissue evidence="7">Leaves</tissue>
    </source>
</reference>
<evidence type="ECO:0000256" key="2">
    <source>
        <dbReference type="ARBA" id="ARBA00022676"/>
    </source>
</evidence>
<dbReference type="Pfam" id="PF00201">
    <property type="entry name" value="UDPGT"/>
    <property type="match status" value="1"/>
</dbReference>
<reference evidence="6" key="1">
    <citation type="journal article" date="2025" name="Foods">
        <title>Unveiling the Microbial Signatures of Arabica Coffee Cherries: Insights into Ripeness Specific Diversity, Functional Traits, and Implications for Quality and Safety.</title>
        <authorList>
            <consortium name="RefSeq"/>
            <person name="Tenea G.N."/>
            <person name="Cifuentes V."/>
            <person name="Reyes P."/>
            <person name="Cevallos-Vallejos M."/>
        </authorList>
    </citation>
    <scope>NUCLEOTIDE SEQUENCE [LARGE SCALE GENOMIC DNA]</scope>
</reference>
<keyword evidence="3 4" id="KW-0808">Transferase</keyword>
<name>A0A6P6TJA1_COFAR</name>
<comment type="similarity">
    <text evidence="1 4">Belongs to the UDP-glycosyltransferase family.</text>
</comment>
<dbReference type="PANTHER" id="PTHR48049:SF60">
    <property type="entry name" value="UDP-GLYCOSYLTRANSFERASE 91B1"/>
    <property type="match status" value="1"/>
</dbReference>
<dbReference type="GO" id="GO:0035251">
    <property type="term" value="F:UDP-glucosyltransferase activity"/>
    <property type="evidence" value="ECO:0007669"/>
    <property type="project" value="InterPro"/>
</dbReference>
<dbReference type="FunFam" id="3.40.50.2000:FF:000037">
    <property type="entry name" value="Glycosyltransferase"/>
    <property type="match status" value="1"/>
</dbReference>
<sequence length="488" mass="54805">MATLIHDFNFKNQTEAVSSTTMVSDSWNPMAKAQEAKLHIAMFPWLAFGHIIPFLEYAKFLVQKGHRISFISTPKNIDRLPKIPPELATSITLVKIPLPKVKGLPENAEATMDVRTEDVEHLKKAYDGLQPELTRFLEDSVPDMIIYDFAPYWLPEAAAKLGISRVYFCIFNAWFFAFFGPTDMMVDGPDPRKKAEDFLVPPKWVPFKNKVAYKPFEANWMLSSAERNVSGVSDIYRAGKVVAGSDSILIRHCQEFEGAWLNLLGELHQKPFIPLGLMPPPTHVNGSDEKNETWDFISSWLEVQERGSVIYVALGSEVALNQSHVTQLALGLESSGLPFFWALRKPAGSNEPFELPDGYEERVKGRGLVWKGWAPQMRILGHESVGGFLTHCGWSSCVEGILLGLPLVMLPFLVDQGLNARVLEDNGVGIEVPRDEETGLYTSDSVAESVRLIMVENDGKRRREKAKELSLIFGDRELHNSYLENSIV</sequence>
<evidence type="ECO:0000313" key="7">
    <source>
        <dbReference type="RefSeq" id="XP_027078147.1"/>
    </source>
</evidence>
<dbReference type="Proteomes" id="UP001652660">
    <property type="component" value="Chromosome 7e"/>
</dbReference>
<dbReference type="InterPro" id="IPR002213">
    <property type="entry name" value="UDP_glucos_trans"/>
</dbReference>
<organism evidence="6 7">
    <name type="scientific">Coffea arabica</name>
    <name type="common">Arabian coffee</name>
    <dbReference type="NCBI Taxonomy" id="13443"/>
    <lineage>
        <taxon>Eukaryota</taxon>
        <taxon>Viridiplantae</taxon>
        <taxon>Streptophyta</taxon>
        <taxon>Embryophyta</taxon>
        <taxon>Tracheophyta</taxon>
        <taxon>Spermatophyta</taxon>
        <taxon>Magnoliopsida</taxon>
        <taxon>eudicotyledons</taxon>
        <taxon>Gunneridae</taxon>
        <taxon>Pentapetalae</taxon>
        <taxon>asterids</taxon>
        <taxon>lamiids</taxon>
        <taxon>Gentianales</taxon>
        <taxon>Rubiaceae</taxon>
        <taxon>Ixoroideae</taxon>
        <taxon>Gardenieae complex</taxon>
        <taxon>Bertiereae - Coffeeae clade</taxon>
        <taxon>Coffeeae</taxon>
        <taxon>Coffea</taxon>
    </lineage>
</organism>
<evidence type="ECO:0000256" key="5">
    <source>
        <dbReference type="RuleBase" id="RU362057"/>
    </source>
</evidence>
<dbReference type="FunFam" id="3.40.50.2000:FF:000088">
    <property type="entry name" value="Glycosyltransferase"/>
    <property type="match status" value="1"/>
</dbReference>
<dbReference type="RefSeq" id="XP_027078147.1">
    <property type="nucleotide sequence ID" value="XM_027222346.2"/>
</dbReference>
<gene>
    <name evidence="7" type="primary">LOC113701601</name>
</gene>
<dbReference type="CDD" id="cd03784">
    <property type="entry name" value="GT1_Gtf-like"/>
    <property type="match status" value="1"/>
</dbReference>
<evidence type="ECO:0000313" key="6">
    <source>
        <dbReference type="Proteomes" id="UP001652660"/>
    </source>
</evidence>
<dbReference type="OrthoDB" id="5835829at2759"/>
<evidence type="ECO:0000256" key="1">
    <source>
        <dbReference type="ARBA" id="ARBA00009995"/>
    </source>
</evidence>
<dbReference type="PROSITE" id="PS00375">
    <property type="entry name" value="UDPGT"/>
    <property type="match status" value="1"/>
</dbReference>
<evidence type="ECO:0000256" key="4">
    <source>
        <dbReference type="RuleBase" id="RU003718"/>
    </source>
</evidence>
<dbReference type="GeneID" id="113701601"/>
<dbReference type="EC" id="2.4.1.-" evidence="5"/>
<dbReference type="SUPFAM" id="SSF53756">
    <property type="entry name" value="UDP-Glycosyltransferase/glycogen phosphorylase"/>
    <property type="match status" value="1"/>
</dbReference>
<keyword evidence="6" id="KW-1185">Reference proteome</keyword>
<dbReference type="InterPro" id="IPR050481">
    <property type="entry name" value="UDP-glycosyltransf_plant"/>
</dbReference>
<protein>
    <recommendedName>
        <fullName evidence="5">Glycosyltransferase</fullName>
        <ecNumber evidence="5">2.4.1.-</ecNumber>
    </recommendedName>
</protein>
<keyword evidence="2 4" id="KW-0328">Glycosyltransferase</keyword>